<accession>A0A8G1VT34</accession>
<keyword evidence="2" id="KW-1185">Reference proteome</keyword>
<name>A0A8G1VT34_9EURO</name>
<proteinExistence type="predicted"/>
<organism evidence="1 2">
    <name type="scientific">Aspergillus piperis CBS 112811</name>
    <dbReference type="NCBI Taxonomy" id="1448313"/>
    <lineage>
        <taxon>Eukaryota</taxon>
        <taxon>Fungi</taxon>
        <taxon>Dikarya</taxon>
        <taxon>Ascomycota</taxon>
        <taxon>Pezizomycotina</taxon>
        <taxon>Eurotiomycetes</taxon>
        <taxon>Eurotiomycetidae</taxon>
        <taxon>Eurotiales</taxon>
        <taxon>Aspergillaceae</taxon>
        <taxon>Aspergillus</taxon>
        <taxon>Aspergillus subgen. Circumdati</taxon>
    </lineage>
</organism>
<reference evidence="1 2" key="1">
    <citation type="submission" date="2018-02" db="EMBL/GenBank/DDBJ databases">
        <title>The genomes of Aspergillus section Nigri reveals drivers in fungal speciation.</title>
        <authorList>
            <consortium name="DOE Joint Genome Institute"/>
            <person name="Vesth T.C."/>
            <person name="Nybo J."/>
            <person name="Theobald S."/>
            <person name="Brandl J."/>
            <person name="Frisvad J.C."/>
            <person name="Nielsen K.F."/>
            <person name="Lyhne E.K."/>
            <person name="Kogle M.E."/>
            <person name="Kuo A."/>
            <person name="Riley R."/>
            <person name="Clum A."/>
            <person name="Nolan M."/>
            <person name="Lipzen A."/>
            <person name="Salamov A."/>
            <person name="Henrissat B."/>
            <person name="Wiebenga A."/>
            <person name="De vries R.P."/>
            <person name="Grigoriev I.V."/>
            <person name="Mortensen U.H."/>
            <person name="Andersen M.R."/>
            <person name="Baker S.E."/>
        </authorList>
    </citation>
    <scope>NUCLEOTIDE SEQUENCE [LARGE SCALE GENOMIC DNA]</scope>
    <source>
        <strain evidence="1 2">CBS 112811</strain>
    </source>
</reference>
<dbReference type="GeneID" id="37158439"/>
<dbReference type="RefSeq" id="XP_025521512.1">
    <property type="nucleotide sequence ID" value="XM_025655037.1"/>
</dbReference>
<dbReference type="AlphaFoldDB" id="A0A8G1VT34"/>
<sequence>MLSIFRTSTTYSSVAPCMYNLLLRTSSTMDKQIRITSYAQFRLARPTPLSLSSAHLQTLNRVEPRIKIVSGEFQPVLRAHTKQVRDPTRAFYTCEINISHHCGVTARKCSVNRAKGATAILANLLPCKAARLAESVLPPLQVMISGTRPLCGHRKCCVIRGNTNIEPRQKAPLDLSTEISE</sequence>
<dbReference type="EMBL" id="KZ825054">
    <property type="protein sequence ID" value="RAH63590.1"/>
    <property type="molecule type" value="Genomic_DNA"/>
</dbReference>
<evidence type="ECO:0000313" key="1">
    <source>
        <dbReference type="EMBL" id="RAH63590.1"/>
    </source>
</evidence>
<gene>
    <name evidence="1" type="ORF">BO85DRAFT_26272</name>
</gene>
<dbReference type="Proteomes" id="UP000249526">
    <property type="component" value="Unassembled WGS sequence"/>
</dbReference>
<protein>
    <submittedName>
        <fullName evidence="1">Uncharacterized protein</fullName>
    </submittedName>
</protein>
<evidence type="ECO:0000313" key="2">
    <source>
        <dbReference type="Proteomes" id="UP000249526"/>
    </source>
</evidence>